<evidence type="ECO:0000313" key="1">
    <source>
        <dbReference type="EMBL" id="KAJ1677729.1"/>
    </source>
</evidence>
<gene>
    <name evidence="1" type="ORF">EV182_005558</name>
</gene>
<dbReference type="EMBL" id="JAMZIH010002018">
    <property type="protein sequence ID" value="KAJ1677729.1"/>
    <property type="molecule type" value="Genomic_DNA"/>
</dbReference>
<dbReference type="Proteomes" id="UP001145114">
    <property type="component" value="Unassembled WGS sequence"/>
</dbReference>
<proteinExistence type="predicted"/>
<sequence>MPHGESMSQPLTHPQQGIPPSQLPHEQQQQQQQNQMQQEPVAYEHDHPLQYPQEYSTVVGEQDQSQYQQPQHVYQQEMQSQQQQQQQQQQHEGEQPPQLSQHPYDASAELASTTQADQAQQSQPYHQQQLLPPSDLPEPSKEVSSEEADGGDFIMPAIAFGGGLNIPQIPQTSTPTQGLAPEVGFPAKPATQEGGDEDLGFGNSSLSKNKPKTNGEAEGHAKPKGKNPESMDKHHGDGNEDGNTGSGVFGIIKSLWGRDKKQANLGEESQFVYDAKSKRWVNKATGEPPKSETPPPPPPPTSNARQITEPPQQKPSPTQDVRNPSVPPPMSSTATPIRPTSSVPHYGGNIRSPPSLTSQNSA</sequence>
<protein>
    <submittedName>
        <fullName evidence="1">Uncharacterized protein</fullName>
    </submittedName>
</protein>
<comment type="caution">
    <text evidence="1">The sequence shown here is derived from an EMBL/GenBank/DDBJ whole genome shotgun (WGS) entry which is preliminary data.</text>
</comment>
<organism evidence="1 2">
    <name type="scientific">Spiromyces aspiralis</name>
    <dbReference type="NCBI Taxonomy" id="68401"/>
    <lineage>
        <taxon>Eukaryota</taxon>
        <taxon>Fungi</taxon>
        <taxon>Fungi incertae sedis</taxon>
        <taxon>Zoopagomycota</taxon>
        <taxon>Kickxellomycotina</taxon>
        <taxon>Kickxellomycetes</taxon>
        <taxon>Kickxellales</taxon>
        <taxon>Kickxellaceae</taxon>
        <taxon>Spiromyces</taxon>
    </lineage>
</organism>
<reference evidence="1" key="1">
    <citation type="submission" date="2022-06" db="EMBL/GenBank/DDBJ databases">
        <title>Phylogenomic reconstructions and comparative analyses of Kickxellomycotina fungi.</title>
        <authorList>
            <person name="Reynolds N.K."/>
            <person name="Stajich J.E."/>
            <person name="Barry K."/>
            <person name="Grigoriev I.V."/>
            <person name="Crous P."/>
            <person name="Smith M.E."/>
        </authorList>
    </citation>
    <scope>NUCLEOTIDE SEQUENCE</scope>
    <source>
        <strain evidence="1">RSA 2271</strain>
    </source>
</reference>
<feature type="non-terminal residue" evidence="1">
    <location>
        <position position="362"/>
    </location>
</feature>
<keyword evidence="2" id="KW-1185">Reference proteome</keyword>
<accession>A0ACC1HML0</accession>
<evidence type="ECO:0000313" key="2">
    <source>
        <dbReference type="Proteomes" id="UP001145114"/>
    </source>
</evidence>
<name>A0ACC1HML0_9FUNG</name>